<comment type="caution">
    <text evidence="2">The sequence shown here is derived from an EMBL/GenBank/DDBJ whole genome shotgun (WGS) entry which is preliminary data.</text>
</comment>
<dbReference type="AlphaFoldDB" id="A0A927GYJ7"/>
<gene>
    <name evidence="2" type="ORF">IDH45_03780</name>
</gene>
<dbReference type="PANTHER" id="PTHR41271">
    <property type="entry name" value="DUF402 DOMAIN-CONTAINING PROTEIN"/>
    <property type="match status" value="1"/>
</dbReference>
<dbReference type="InterPro" id="IPR035930">
    <property type="entry name" value="FomD-like_sf"/>
</dbReference>
<dbReference type="RefSeq" id="WP_190924849.1">
    <property type="nucleotide sequence ID" value="NZ_JACXJA010000005.1"/>
</dbReference>
<name>A0A927GYJ7_9BACL</name>
<reference evidence="2" key="1">
    <citation type="submission" date="2020-09" db="EMBL/GenBank/DDBJ databases">
        <title>A novel bacterium of genus Paenibacillus, isolated from South China Sea.</title>
        <authorList>
            <person name="Huang H."/>
            <person name="Mo K."/>
            <person name="Hu Y."/>
        </authorList>
    </citation>
    <scope>NUCLEOTIDE SEQUENCE</scope>
    <source>
        <strain evidence="2">IB182363</strain>
    </source>
</reference>
<dbReference type="Proteomes" id="UP000639396">
    <property type="component" value="Unassembled WGS sequence"/>
</dbReference>
<feature type="domain" description="DUF402" evidence="1">
    <location>
        <begin position="63"/>
        <end position="163"/>
    </location>
</feature>
<sequence length="181" mass="21274">MIRKYADRTDWGRIVEKQVTVVSKRTIGFSGTVTLCEMLKVKSPLYKRYSPEQPEICIASDGYKWLQHFPEYAHYTLSSMYDQEDRVVQWFVDICKCQGVTDSGIPWYDDLYLNIVILPDGQLYVLHQERLEEALERGELNESDYKLAWKTCNQVVEEYRNGSFDLLLLADMHLQELNEES</sequence>
<accession>A0A927GYJ7</accession>
<dbReference type="SUPFAM" id="SSF159234">
    <property type="entry name" value="FomD-like"/>
    <property type="match status" value="1"/>
</dbReference>
<dbReference type="Gene3D" id="2.40.380.10">
    <property type="entry name" value="FomD-like"/>
    <property type="match status" value="1"/>
</dbReference>
<dbReference type="EMBL" id="JACXJA010000005">
    <property type="protein sequence ID" value="MBD2861107.1"/>
    <property type="molecule type" value="Genomic_DNA"/>
</dbReference>
<dbReference type="PANTHER" id="PTHR41271:SF1">
    <property type="entry name" value="DUF402 DOMAIN-CONTAINING PROTEIN"/>
    <property type="match status" value="1"/>
</dbReference>
<keyword evidence="3" id="KW-1185">Reference proteome</keyword>
<organism evidence="2 3">
    <name type="scientific">Paenibacillus oceani</name>
    <dbReference type="NCBI Taxonomy" id="2772510"/>
    <lineage>
        <taxon>Bacteria</taxon>
        <taxon>Bacillati</taxon>
        <taxon>Bacillota</taxon>
        <taxon>Bacilli</taxon>
        <taxon>Bacillales</taxon>
        <taxon>Paenibacillaceae</taxon>
        <taxon>Paenibacillus</taxon>
    </lineage>
</organism>
<proteinExistence type="predicted"/>
<evidence type="ECO:0000259" key="1">
    <source>
        <dbReference type="Pfam" id="PF04167"/>
    </source>
</evidence>
<protein>
    <submittedName>
        <fullName evidence="2">DUF402 domain-containing protein</fullName>
    </submittedName>
</protein>
<evidence type="ECO:0000313" key="3">
    <source>
        <dbReference type="Proteomes" id="UP000639396"/>
    </source>
</evidence>
<dbReference type="Pfam" id="PF04167">
    <property type="entry name" value="DUF402"/>
    <property type="match status" value="1"/>
</dbReference>
<dbReference type="InterPro" id="IPR007295">
    <property type="entry name" value="DUF402"/>
</dbReference>
<evidence type="ECO:0000313" key="2">
    <source>
        <dbReference type="EMBL" id="MBD2861107.1"/>
    </source>
</evidence>